<accession>A0ABR3F1W1</accession>
<evidence type="ECO:0000313" key="4">
    <source>
        <dbReference type="EMBL" id="KAL0569124.1"/>
    </source>
</evidence>
<evidence type="ECO:0000256" key="3">
    <source>
        <dbReference type="ARBA" id="ARBA00022927"/>
    </source>
</evidence>
<organism evidence="4 5">
    <name type="scientific">Marasmius crinis-equi</name>
    <dbReference type="NCBI Taxonomy" id="585013"/>
    <lineage>
        <taxon>Eukaryota</taxon>
        <taxon>Fungi</taxon>
        <taxon>Dikarya</taxon>
        <taxon>Basidiomycota</taxon>
        <taxon>Agaricomycotina</taxon>
        <taxon>Agaricomycetes</taxon>
        <taxon>Agaricomycetidae</taxon>
        <taxon>Agaricales</taxon>
        <taxon>Marasmiineae</taxon>
        <taxon>Marasmiaceae</taxon>
        <taxon>Marasmius</taxon>
    </lineage>
</organism>
<keyword evidence="3" id="KW-0653">Protein transport</keyword>
<gene>
    <name evidence="4" type="primary">NMD5_4</name>
    <name evidence="4" type="ORF">V5O48_012852</name>
</gene>
<reference evidence="4 5" key="1">
    <citation type="submission" date="2024-02" db="EMBL/GenBank/DDBJ databases">
        <title>A draft genome for the cacao thread blight pathogen Marasmius crinis-equi.</title>
        <authorList>
            <person name="Cohen S.P."/>
            <person name="Baruah I.K."/>
            <person name="Amoako-Attah I."/>
            <person name="Bukari Y."/>
            <person name="Meinhardt L.W."/>
            <person name="Bailey B.A."/>
        </authorList>
    </citation>
    <scope>NUCLEOTIDE SEQUENCE [LARGE SCALE GENOMIC DNA]</scope>
    <source>
        <strain evidence="4 5">GH-76</strain>
    </source>
</reference>
<dbReference type="InterPro" id="IPR016024">
    <property type="entry name" value="ARM-type_fold"/>
</dbReference>
<comment type="caution">
    <text evidence="4">The sequence shown here is derived from an EMBL/GenBank/DDBJ whole genome shotgun (WGS) entry which is preliminary data.</text>
</comment>
<evidence type="ECO:0000313" key="5">
    <source>
        <dbReference type="Proteomes" id="UP001465976"/>
    </source>
</evidence>
<keyword evidence="3" id="KW-0813">Transport</keyword>
<dbReference type="InterPro" id="IPR011989">
    <property type="entry name" value="ARM-like"/>
</dbReference>
<proteinExistence type="predicted"/>
<evidence type="ECO:0000256" key="2">
    <source>
        <dbReference type="ARBA" id="ARBA00022490"/>
    </source>
</evidence>
<name>A0ABR3F1W1_9AGAR</name>
<keyword evidence="2" id="KW-0963">Cytoplasm</keyword>
<comment type="subcellular location">
    <subcellularLocation>
        <location evidence="1">Cytoplasm</location>
    </subcellularLocation>
</comment>
<dbReference type="EMBL" id="JBAHYK010001188">
    <property type="protein sequence ID" value="KAL0569124.1"/>
    <property type="molecule type" value="Genomic_DNA"/>
</dbReference>
<dbReference type="SUPFAM" id="SSF48371">
    <property type="entry name" value="ARM repeat"/>
    <property type="match status" value="1"/>
</dbReference>
<dbReference type="PANTHER" id="PTHR10997:SF18">
    <property type="entry name" value="D-IMPORTIN 7_RANBP7"/>
    <property type="match status" value="1"/>
</dbReference>
<sequence>MYRTDLFDNMYDLIDSLTFKLRAISPNMWPVFEITYKLFKSDAVDFLEEMLAPLDNFVSYGHEVIRNRPDYKQMLVDIYTTSLTNKQLGENDGVNGCKLAESVLLNLRGHVDDALQTYIVTALDHLQLAGTAGLKLALLDVLVNAVLYNPSAALHLMETSKPGSARAFFDKWFAAINKNDTLLPRVHDKKLSILALSSLLELDPASIPESLREGWPGIVGGILRLFKDLPKAIAERKALEESLQDDSDDDDIEEEKLLNLHGDDEDVWDEDSAYLEMLAKEGARLRERSEKLEEGEDVESDDEDEAVAEELGYISPLDNVNLYSSFKQALTGERISVLALIVAASLTFVWEAFQMRNGTGYQAATTSLDIEQQTLLMEVMRLADAPAEATSSQS</sequence>
<dbReference type="PANTHER" id="PTHR10997">
    <property type="entry name" value="IMPORTIN-7, 8, 11"/>
    <property type="match status" value="1"/>
</dbReference>
<keyword evidence="5" id="KW-1185">Reference proteome</keyword>
<protein>
    <submittedName>
        <fullName evidence="4">Nonsense-mediated mRNA decay protein 5</fullName>
    </submittedName>
</protein>
<dbReference type="Gene3D" id="1.25.10.10">
    <property type="entry name" value="Leucine-rich Repeat Variant"/>
    <property type="match status" value="1"/>
</dbReference>
<dbReference type="Proteomes" id="UP001465976">
    <property type="component" value="Unassembled WGS sequence"/>
</dbReference>
<evidence type="ECO:0000256" key="1">
    <source>
        <dbReference type="ARBA" id="ARBA00004496"/>
    </source>
</evidence>